<keyword evidence="2" id="KW-0547">Nucleotide-binding</keyword>
<name>A0A9D9NKV8_9BACT</name>
<evidence type="ECO:0000259" key="4">
    <source>
        <dbReference type="PROSITE" id="PS50893"/>
    </source>
</evidence>
<comment type="caution">
    <text evidence="5">The sequence shown here is derived from an EMBL/GenBank/DDBJ whole genome shotgun (WGS) entry which is preliminary data.</text>
</comment>
<dbReference type="AlphaFoldDB" id="A0A9D9NKV8"/>
<protein>
    <submittedName>
        <fullName evidence="5">ATP-binding cassette domain-containing protein</fullName>
    </submittedName>
</protein>
<dbReference type="GO" id="GO:0005524">
    <property type="term" value="F:ATP binding"/>
    <property type="evidence" value="ECO:0007669"/>
    <property type="project" value="UniProtKB-KW"/>
</dbReference>
<evidence type="ECO:0000256" key="2">
    <source>
        <dbReference type="ARBA" id="ARBA00022741"/>
    </source>
</evidence>
<evidence type="ECO:0000256" key="3">
    <source>
        <dbReference type="ARBA" id="ARBA00022840"/>
    </source>
</evidence>
<evidence type="ECO:0000313" key="5">
    <source>
        <dbReference type="EMBL" id="MBO8477185.1"/>
    </source>
</evidence>
<dbReference type="InterPro" id="IPR027417">
    <property type="entry name" value="P-loop_NTPase"/>
</dbReference>
<keyword evidence="1" id="KW-0813">Transport</keyword>
<dbReference type="PROSITE" id="PS50893">
    <property type="entry name" value="ABC_TRANSPORTER_2"/>
    <property type="match status" value="1"/>
</dbReference>
<proteinExistence type="predicted"/>
<sequence length="262" mass="29432">MIEVKNLTKSFDDKTVLFGINALFHEGKTNLIIGQSGSGKTVLVKSIIGLVDPEEGEVLYDGRDFLKMSVAQRKKLRTELGMLFQGSALFDNETVLGNVMFPLKMFSDMTYAEMKDRAEFCLERVNLQGADYKYPAEISGGMQKRVAIARAIALNPKYLFCDEPNSGLDPKTSILIDELLWDITHEYNITTIINTHDMNSVLGIGENIVFINKGHNEWVGTKDDIFYSDNEALNNFVFATDLFKKVKQAALLMDRHKEDGGL</sequence>
<dbReference type="EMBL" id="JADIMC010000112">
    <property type="protein sequence ID" value="MBO8477185.1"/>
    <property type="molecule type" value="Genomic_DNA"/>
</dbReference>
<dbReference type="SMART" id="SM00382">
    <property type="entry name" value="AAA"/>
    <property type="match status" value="1"/>
</dbReference>
<reference evidence="5" key="1">
    <citation type="submission" date="2020-10" db="EMBL/GenBank/DDBJ databases">
        <authorList>
            <person name="Gilroy R."/>
        </authorList>
    </citation>
    <scope>NUCLEOTIDE SEQUENCE</scope>
    <source>
        <strain evidence="5">6919</strain>
    </source>
</reference>
<accession>A0A9D9NKV8</accession>
<dbReference type="InterPro" id="IPR003439">
    <property type="entry name" value="ABC_transporter-like_ATP-bd"/>
</dbReference>
<dbReference type="PANTHER" id="PTHR43023:SF6">
    <property type="entry name" value="INTERMEMBRANE PHOSPHOLIPID TRANSPORT SYSTEM ATP-BINDING PROTEIN MLAF"/>
    <property type="match status" value="1"/>
</dbReference>
<dbReference type="Gene3D" id="3.40.50.300">
    <property type="entry name" value="P-loop containing nucleotide triphosphate hydrolases"/>
    <property type="match status" value="1"/>
</dbReference>
<feature type="domain" description="ABC transporter" evidence="4">
    <location>
        <begin position="2"/>
        <end position="238"/>
    </location>
</feature>
<dbReference type="InterPro" id="IPR017871">
    <property type="entry name" value="ABC_transporter-like_CS"/>
</dbReference>
<dbReference type="Proteomes" id="UP000823598">
    <property type="component" value="Unassembled WGS sequence"/>
</dbReference>
<dbReference type="PANTHER" id="PTHR43023">
    <property type="entry name" value="PROTEIN TRIGALACTOSYLDIACYLGLYCEROL 3, CHLOROPLASTIC"/>
    <property type="match status" value="1"/>
</dbReference>
<evidence type="ECO:0000256" key="1">
    <source>
        <dbReference type="ARBA" id="ARBA00022448"/>
    </source>
</evidence>
<gene>
    <name evidence="5" type="ORF">IAB88_09360</name>
</gene>
<organism evidence="5 6">
    <name type="scientific">Candidatus Limisoma faecipullorum</name>
    <dbReference type="NCBI Taxonomy" id="2840854"/>
    <lineage>
        <taxon>Bacteria</taxon>
        <taxon>Pseudomonadati</taxon>
        <taxon>Bacteroidota</taxon>
        <taxon>Bacteroidia</taxon>
        <taxon>Bacteroidales</taxon>
        <taxon>Candidatus Limisoma</taxon>
    </lineage>
</organism>
<dbReference type="Pfam" id="PF00005">
    <property type="entry name" value="ABC_tran"/>
    <property type="match status" value="1"/>
</dbReference>
<dbReference type="GO" id="GO:0016887">
    <property type="term" value="F:ATP hydrolysis activity"/>
    <property type="evidence" value="ECO:0007669"/>
    <property type="project" value="InterPro"/>
</dbReference>
<reference evidence="5" key="2">
    <citation type="journal article" date="2021" name="PeerJ">
        <title>Extensive microbial diversity within the chicken gut microbiome revealed by metagenomics and culture.</title>
        <authorList>
            <person name="Gilroy R."/>
            <person name="Ravi A."/>
            <person name="Getino M."/>
            <person name="Pursley I."/>
            <person name="Horton D.L."/>
            <person name="Alikhan N.F."/>
            <person name="Baker D."/>
            <person name="Gharbi K."/>
            <person name="Hall N."/>
            <person name="Watson M."/>
            <person name="Adriaenssens E.M."/>
            <person name="Foster-Nyarko E."/>
            <person name="Jarju S."/>
            <person name="Secka A."/>
            <person name="Antonio M."/>
            <person name="Oren A."/>
            <person name="Chaudhuri R.R."/>
            <person name="La Ragione R."/>
            <person name="Hildebrand F."/>
            <person name="Pallen M.J."/>
        </authorList>
    </citation>
    <scope>NUCLEOTIDE SEQUENCE</scope>
    <source>
        <strain evidence="5">6919</strain>
    </source>
</reference>
<dbReference type="SUPFAM" id="SSF52540">
    <property type="entry name" value="P-loop containing nucleoside triphosphate hydrolases"/>
    <property type="match status" value="1"/>
</dbReference>
<evidence type="ECO:0000313" key="6">
    <source>
        <dbReference type="Proteomes" id="UP000823598"/>
    </source>
</evidence>
<keyword evidence="3 5" id="KW-0067">ATP-binding</keyword>
<dbReference type="PROSITE" id="PS00211">
    <property type="entry name" value="ABC_TRANSPORTER_1"/>
    <property type="match status" value="1"/>
</dbReference>
<dbReference type="InterPro" id="IPR003593">
    <property type="entry name" value="AAA+_ATPase"/>
</dbReference>